<reference evidence="1 2" key="1">
    <citation type="submission" date="2020-04" db="EMBL/GenBank/DDBJ databases">
        <title>Characterization and engineering of Streptomyces griseofuscus DSM40191 as a potential heterologous host for expression of BGCs.</title>
        <authorList>
            <person name="Gren T."/>
            <person name="Whitford C.M."/>
            <person name="Mohite O.S."/>
            <person name="Joergensen T.S."/>
            <person name="Nielsen J.B."/>
            <person name="Lee S.Y."/>
            <person name="Weber T."/>
        </authorList>
    </citation>
    <scope>NUCLEOTIDE SEQUENCE [LARGE SCALE GENOMIC DNA]</scope>
    <source>
        <strain evidence="1 2">DSM 40191</strain>
    </source>
</reference>
<evidence type="ECO:0000313" key="1">
    <source>
        <dbReference type="EMBL" id="QNT94909.1"/>
    </source>
</evidence>
<dbReference type="Proteomes" id="UP000516422">
    <property type="component" value="Chromosome"/>
</dbReference>
<dbReference type="GeneID" id="91464187"/>
<sequence>MTSTTPDVTQTELAAALVIVARIAQARAMQATGDPNATVHLDRRVCLQAAAGMPPAARFDRHAWMKAWQAAREDGSLPHRKALYRQLSRTLADELDFDGDSWEGEHRQAEIYRIASRLRTVDTKVCIDDTLGPLDAKVDPHNLWNGFVSPRFTLDAALQLAAQTQQLAEEFNGDGVDTVHVIDCGAKDHDGKPLAFVLRVSWTYMEDEGAEQSTLIIEPDDEGRYSIGGWEWCWSYAHWNCVCGRYSDWHERCWCGLTRDHQPTAPLEIARWTAAAALRRLAPSATSALIDIHEGRPHIVQVYAGDTELDTADDGGVFDTETLGAADAYLHHAIDSSEPADLAAAPGWEHIPDERSANVYRITFPTL</sequence>
<name>A0A7H1Q3M9_9ACTN</name>
<accession>A0A7H1Q3M9</accession>
<gene>
    <name evidence="1" type="ORF">HEP81_04636</name>
</gene>
<dbReference type="EMBL" id="CP051006">
    <property type="protein sequence ID" value="QNT94909.1"/>
    <property type="molecule type" value="Genomic_DNA"/>
</dbReference>
<organism evidence="1 2">
    <name type="scientific">Streptomyces griseofuscus</name>
    <dbReference type="NCBI Taxonomy" id="146922"/>
    <lineage>
        <taxon>Bacteria</taxon>
        <taxon>Bacillati</taxon>
        <taxon>Actinomycetota</taxon>
        <taxon>Actinomycetes</taxon>
        <taxon>Kitasatosporales</taxon>
        <taxon>Streptomycetaceae</taxon>
        <taxon>Streptomyces</taxon>
    </lineage>
</organism>
<dbReference type="RefSeq" id="WP_051850028.1">
    <property type="nucleotide sequence ID" value="NZ_CP051006.1"/>
</dbReference>
<proteinExistence type="predicted"/>
<dbReference type="KEGG" id="sgf:HEP81_04636"/>
<dbReference type="AlphaFoldDB" id="A0A7H1Q3M9"/>
<evidence type="ECO:0000313" key="2">
    <source>
        <dbReference type="Proteomes" id="UP000516422"/>
    </source>
</evidence>
<protein>
    <submittedName>
        <fullName evidence="1">Uncharacterized protein</fullName>
    </submittedName>
</protein>